<evidence type="ECO:0000256" key="2">
    <source>
        <dbReference type="SAM" id="Phobius"/>
    </source>
</evidence>
<geneLocation type="plasmid" evidence="3">
    <name>pL289</name>
</geneLocation>
<gene>
    <name evidence="3" type="ORF">K05K4_49790</name>
</gene>
<keyword evidence="3" id="KW-0614">Plasmid</keyword>
<sequence length="87" mass="9643">MNNDARLYFTVAAFIVGMMLASQSVSLLNHENANFWDLAKVMIHLVGGYILVPLLVWNACTAIISKEQSKEGQLDSKAQHPTLNPDK</sequence>
<name>A0A1W6U1K9_VIBAL</name>
<keyword evidence="2" id="KW-1133">Transmembrane helix</keyword>
<feature type="transmembrane region" description="Helical" evidence="2">
    <location>
        <begin position="41"/>
        <end position="64"/>
    </location>
</feature>
<organism evidence="3">
    <name type="scientific">Vibrio alginolyticus</name>
    <dbReference type="NCBI Taxonomy" id="663"/>
    <lineage>
        <taxon>Bacteria</taxon>
        <taxon>Pseudomonadati</taxon>
        <taxon>Pseudomonadota</taxon>
        <taxon>Gammaproteobacteria</taxon>
        <taxon>Vibrionales</taxon>
        <taxon>Vibrionaceae</taxon>
        <taxon>Vibrio</taxon>
    </lineage>
</organism>
<dbReference type="AlphaFoldDB" id="A0A1W6U1K9"/>
<accession>A0A1W6U1K9</accession>
<keyword evidence="2" id="KW-0472">Membrane</keyword>
<keyword evidence="2" id="KW-0812">Transmembrane</keyword>
<feature type="compositionally biased region" description="Basic and acidic residues" evidence="1">
    <location>
        <begin position="68"/>
        <end position="78"/>
    </location>
</feature>
<evidence type="ECO:0000313" key="3">
    <source>
        <dbReference type="EMBL" id="ARP21688.1"/>
    </source>
</evidence>
<feature type="region of interest" description="Disordered" evidence="1">
    <location>
        <begin position="68"/>
        <end position="87"/>
    </location>
</feature>
<dbReference type="RefSeq" id="WP_025767365.1">
    <property type="nucleotide sequence ID" value="NZ_CP017893.1"/>
</dbReference>
<proteinExistence type="predicted"/>
<dbReference type="EMBL" id="CP017904">
    <property type="protein sequence ID" value="ARP21688.1"/>
    <property type="molecule type" value="Genomic_DNA"/>
</dbReference>
<protein>
    <submittedName>
        <fullName evidence="3">Uncharacterized protein</fullName>
    </submittedName>
</protein>
<evidence type="ECO:0000256" key="1">
    <source>
        <dbReference type="SAM" id="MobiDB-lite"/>
    </source>
</evidence>
<feature type="transmembrane region" description="Helical" evidence="2">
    <location>
        <begin position="7"/>
        <end position="29"/>
    </location>
</feature>
<reference evidence="3" key="1">
    <citation type="submission" date="2016-10" db="EMBL/GenBank/DDBJ databases">
        <title>The High Quality Genome of Vibrio alginolyticus K01M1.</title>
        <authorList>
            <person name="Wendling C."/>
            <person name="Chibani C.M."/>
            <person name="Hertel R."/>
            <person name="Sproer C."/>
            <person name="Bunk B."/>
            <person name="Overmann J."/>
            <person name="Roth O."/>
            <person name="Liesegang H."/>
        </authorList>
    </citation>
    <scope>NUCLEOTIDE SEQUENCE</scope>
    <source>
        <strain evidence="3">K05K4</strain>
        <plasmid evidence="3">pL289</plasmid>
    </source>
</reference>